<dbReference type="KEGG" id="gak:X907_1614"/>
<evidence type="ECO:0000256" key="1">
    <source>
        <dbReference type="SAM" id="MobiDB-lite"/>
    </source>
</evidence>
<sequence>MLHVDLPTRADIAALNGVRNDACVSIYLETTPLTQDSGASLIKLGNLAKKARDQLEAAGFDKRRLAALMERIEAVEADEEFWRLQANSLAILATPDQLQTFRLPSHLTSMVEVSDRFHLKPLLRAVTFPHSAYILALSENAVRLVEVHADLPPATIKIDNLPKDAASSAGKSTLNDRSASGRIQGSEGQNVRFQQYARKVDAALRPFLSGRETPLILAATGRLASVFRSICSYPHLLSDGIEDSPDRITDGELAQSARSVLDAEYAREIKDIKALYEQRAGDGRATADVSDAARAATFGAVHTLLVDIDSVIAGSVDDETGAVSFAKAASTQTYGVVDEIAGRALASGARVLGVRRSDLPGGGDMAAILRFAV</sequence>
<dbReference type="EMBL" id="CP018911">
    <property type="protein sequence ID" value="AZU04146.1"/>
    <property type="molecule type" value="Genomic_DNA"/>
</dbReference>
<evidence type="ECO:0000313" key="3">
    <source>
        <dbReference type="Proteomes" id="UP000286954"/>
    </source>
</evidence>
<reference evidence="2 3" key="1">
    <citation type="submission" date="2016-12" db="EMBL/GenBank/DDBJ databases">
        <title>The genome of dimorphic prosthecate Glycocaulis alkaliphilus 6b-8t, isolated from crude oil dictates its adaptability in petroleum environments.</title>
        <authorList>
            <person name="Wu X.-L."/>
            <person name="Geng S."/>
        </authorList>
    </citation>
    <scope>NUCLEOTIDE SEQUENCE [LARGE SCALE GENOMIC DNA]</scope>
    <source>
        <strain evidence="2 3">6B-8</strain>
    </source>
</reference>
<gene>
    <name evidence="2" type="ORF">X907_1614</name>
</gene>
<feature type="region of interest" description="Disordered" evidence="1">
    <location>
        <begin position="167"/>
        <end position="187"/>
    </location>
</feature>
<accession>A0A3T0EAG0</accession>
<dbReference type="InterPro" id="IPR041638">
    <property type="entry name" value="BaeRF_family11"/>
</dbReference>
<dbReference type="RefSeq" id="WP_127566860.1">
    <property type="nucleotide sequence ID" value="NZ_BMFB01000003.1"/>
</dbReference>
<dbReference type="AlphaFoldDB" id="A0A3T0EAG0"/>
<keyword evidence="3" id="KW-1185">Reference proteome</keyword>
<organism evidence="2 3">
    <name type="scientific">Glycocaulis alkaliphilus</name>
    <dbReference type="NCBI Taxonomy" id="1434191"/>
    <lineage>
        <taxon>Bacteria</taxon>
        <taxon>Pseudomonadati</taxon>
        <taxon>Pseudomonadota</taxon>
        <taxon>Alphaproteobacteria</taxon>
        <taxon>Maricaulales</taxon>
        <taxon>Maricaulaceae</taxon>
        <taxon>Glycocaulis</taxon>
    </lineage>
</organism>
<name>A0A3T0EAG0_9PROT</name>
<proteinExistence type="predicted"/>
<dbReference type="Proteomes" id="UP000286954">
    <property type="component" value="Chromosome"/>
</dbReference>
<protein>
    <submittedName>
        <fullName evidence="2">Uncharacterized protein</fullName>
    </submittedName>
</protein>
<feature type="compositionally biased region" description="Polar residues" evidence="1">
    <location>
        <begin position="169"/>
        <end position="187"/>
    </location>
</feature>
<evidence type="ECO:0000313" key="2">
    <source>
        <dbReference type="EMBL" id="AZU04146.1"/>
    </source>
</evidence>
<dbReference type="OrthoDB" id="242138at2"/>
<dbReference type="Pfam" id="PF18855">
    <property type="entry name" value="baeRF_family11"/>
    <property type="match status" value="1"/>
</dbReference>